<keyword evidence="3" id="KW-1185">Reference proteome</keyword>
<gene>
    <name evidence="2" type="ORF">LENED_006212</name>
</gene>
<comment type="caution">
    <text evidence="2">The sequence shown here is derived from an EMBL/GenBank/DDBJ whole genome shotgun (WGS) entry which is preliminary data.</text>
</comment>
<name>A0A1Q3EB05_LENED</name>
<accession>A0A1Q3EB05</accession>
<dbReference type="AlphaFoldDB" id="A0A1Q3EB05"/>
<keyword evidence="1" id="KW-1133">Transmembrane helix</keyword>
<evidence type="ECO:0000256" key="1">
    <source>
        <dbReference type="SAM" id="Phobius"/>
    </source>
</evidence>
<reference evidence="2 3" key="1">
    <citation type="submission" date="2016-08" db="EMBL/GenBank/DDBJ databases">
        <authorList>
            <consortium name="Lentinula edodes genome sequencing consortium"/>
            <person name="Sakamoto Y."/>
            <person name="Nakade K."/>
            <person name="Sato S."/>
            <person name="Yoshida Y."/>
            <person name="Miyazaki K."/>
            <person name="Natsume S."/>
            <person name="Konno N."/>
        </authorList>
    </citation>
    <scope>NUCLEOTIDE SEQUENCE [LARGE SCALE GENOMIC DNA]</scope>
    <source>
        <strain evidence="2 3">NBRC 111202</strain>
    </source>
</reference>
<keyword evidence="1" id="KW-0812">Transmembrane</keyword>
<dbReference type="Proteomes" id="UP000188533">
    <property type="component" value="Unassembled WGS sequence"/>
</dbReference>
<protein>
    <submittedName>
        <fullName evidence="2">Uncharacterized protein</fullName>
    </submittedName>
</protein>
<evidence type="ECO:0000313" key="3">
    <source>
        <dbReference type="Proteomes" id="UP000188533"/>
    </source>
</evidence>
<sequence length="67" mass="7598">MASSRVSVGSYSRLIPGWVYSHSIWPATFALYYGRPGTQLMLRSALLKYRAAMFAFKAKDSTMPYKL</sequence>
<dbReference type="EMBL" id="BDGU01000190">
    <property type="protein sequence ID" value="GAW04423.1"/>
    <property type="molecule type" value="Genomic_DNA"/>
</dbReference>
<proteinExistence type="predicted"/>
<feature type="transmembrane region" description="Helical" evidence="1">
    <location>
        <begin position="15"/>
        <end position="34"/>
    </location>
</feature>
<evidence type="ECO:0000313" key="2">
    <source>
        <dbReference type="EMBL" id="GAW04423.1"/>
    </source>
</evidence>
<organism evidence="2 3">
    <name type="scientific">Lentinula edodes</name>
    <name type="common">Shiitake mushroom</name>
    <name type="synonym">Lentinus edodes</name>
    <dbReference type="NCBI Taxonomy" id="5353"/>
    <lineage>
        <taxon>Eukaryota</taxon>
        <taxon>Fungi</taxon>
        <taxon>Dikarya</taxon>
        <taxon>Basidiomycota</taxon>
        <taxon>Agaricomycotina</taxon>
        <taxon>Agaricomycetes</taxon>
        <taxon>Agaricomycetidae</taxon>
        <taxon>Agaricales</taxon>
        <taxon>Marasmiineae</taxon>
        <taxon>Omphalotaceae</taxon>
        <taxon>Lentinula</taxon>
    </lineage>
</organism>
<keyword evidence="1" id="KW-0472">Membrane</keyword>
<reference evidence="2 3" key="2">
    <citation type="submission" date="2017-02" db="EMBL/GenBank/DDBJ databases">
        <title>A genome survey and senescence transcriptome analysis in Lentinula edodes.</title>
        <authorList>
            <person name="Sakamoto Y."/>
            <person name="Nakade K."/>
            <person name="Sato S."/>
            <person name="Yoshida Y."/>
            <person name="Miyazaki K."/>
            <person name="Natsume S."/>
            <person name="Konno N."/>
        </authorList>
    </citation>
    <scope>NUCLEOTIDE SEQUENCE [LARGE SCALE GENOMIC DNA]</scope>
    <source>
        <strain evidence="2 3">NBRC 111202</strain>
    </source>
</reference>